<proteinExistence type="inferred from homology"/>
<accession>A0ABY8KLI7</accession>
<dbReference type="PANTHER" id="PTHR13799">
    <property type="entry name" value="NGG1 INTERACTING FACTOR 3"/>
    <property type="match status" value="1"/>
</dbReference>
<protein>
    <recommendedName>
        <fullName evidence="2">GTP cyclohydrolase 1 type 2 homolog</fullName>
    </recommendedName>
</protein>
<evidence type="ECO:0000256" key="1">
    <source>
        <dbReference type="ARBA" id="ARBA00006964"/>
    </source>
</evidence>
<keyword evidence="3" id="KW-0479">Metal-binding</keyword>
<gene>
    <name evidence="4" type="ORF">QBO96_06105</name>
</gene>
<reference evidence="4 5" key="1">
    <citation type="submission" date="2023-04" db="EMBL/GenBank/DDBJ databases">
        <title>Genomic of Lysinibacillus capsici TSBLM.</title>
        <authorList>
            <person name="Hu X.S."/>
            <person name="Yu C.H."/>
        </authorList>
    </citation>
    <scope>NUCLEOTIDE SEQUENCE [LARGE SCALE GENOMIC DNA]</scope>
    <source>
        <strain evidence="4 5">TSBLM</strain>
    </source>
</reference>
<dbReference type="NCBIfam" id="TIGR00486">
    <property type="entry name" value="YbgI_SA1388"/>
    <property type="match status" value="1"/>
</dbReference>
<dbReference type="Pfam" id="PF01784">
    <property type="entry name" value="DUF34_NIF3"/>
    <property type="match status" value="1"/>
</dbReference>
<comment type="similarity">
    <text evidence="1">Belongs to the GTP cyclohydrolase I type 2/NIF3 family.</text>
</comment>
<dbReference type="InterPro" id="IPR002678">
    <property type="entry name" value="DUF34/NIF3"/>
</dbReference>
<evidence type="ECO:0000313" key="5">
    <source>
        <dbReference type="Proteomes" id="UP001244564"/>
    </source>
</evidence>
<dbReference type="PANTHER" id="PTHR13799:SF14">
    <property type="entry name" value="GTP CYCLOHYDROLASE 1 TYPE 2 HOMOLOG"/>
    <property type="match status" value="1"/>
</dbReference>
<dbReference type="Gene3D" id="3.40.1390.30">
    <property type="entry name" value="NIF3 (NGG1p interacting factor 3)-like"/>
    <property type="match status" value="2"/>
</dbReference>
<evidence type="ECO:0000256" key="3">
    <source>
        <dbReference type="ARBA" id="ARBA00022723"/>
    </source>
</evidence>
<evidence type="ECO:0000313" key="4">
    <source>
        <dbReference type="EMBL" id="WGF39836.1"/>
    </source>
</evidence>
<dbReference type="InterPro" id="IPR036069">
    <property type="entry name" value="DUF34/NIF3_sf"/>
</dbReference>
<name>A0ABY8KLI7_9BACI</name>
<dbReference type="RefSeq" id="WP_279495501.1">
    <property type="nucleotide sequence ID" value="NZ_CP122283.1"/>
</dbReference>
<organism evidence="4 5">
    <name type="scientific">Lysinibacillus capsici</name>
    <dbReference type="NCBI Taxonomy" id="2115968"/>
    <lineage>
        <taxon>Bacteria</taxon>
        <taxon>Bacillati</taxon>
        <taxon>Bacillota</taxon>
        <taxon>Bacilli</taxon>
        <taxon>Bacillales</taxon>
        <taxon>Bacillaceae</taxon>
        <taxon>Lysinibacillus</taxon>
    </lineage>
</organism>
<dbReference type="SUPFAM" id="SSF102705">
    <property type="entry name" value="NIF3 (NGG1p interacting factor 3)-like"/>
    <property type="match status" value="1"/>
</dbReference>
<dbReference type="EMBL" id="CP122283">
    <property type="protein sequence ID" value="WGF39836.1"/>
    <property type="molecule type" value="Genomic_DNA"/>
</dbReference>
<dbReference type="Proteomes" id="UP001244564">
    <property type="component" value="Chromosome"/>
</dbReference>
<keyword evidence="5" id="KW-1185">Reference proteome</keyword>
<evidence type="ECO:0000256" key="2">
    <source>
        <dbReference type="ARBA" id="ARBA00022112"/>
    </source>
</evidence>
<sequence>MDVSQIVERIDELFNVTNKEIYANESGVTYHADKEVKKIGYCVNLTLETIEEARIHGVDMMITHHDAWDEIYGLKEACTEKLAAYGISHYYNHLPLDDCNFGTNDSLIKKLNLEIIKRTHEWEGLFFGRIAQYEKEIEFKDFVTKLEFLLEEPVRFWQFNDKMVNRVGLVCGNGGTTACLKEAVENKCDVYITGECNLYTIQYAQFIGINLIIGSHTFTEFFGIQSLALKLNDNKKELEVVRLNEEHYEANIRIKLKETSI</sequence>